<feature type="transmembrane region" description="Helical" evidence="3">
    <location>
        <begin position="12"/>
        <end position="36"/>
    </location>
</feature>
<keyword evidence="3" id="KW-0735">Signal-anchor</keyword>
<dbReference type="PANTHER" id="PTHR11927:SF9">
    <property type="entry name" value="L-FUCOSYLTRANSFERASE"/>
    <property type="match status" value="1"/>
</dbReference>
<dbReference type="KEGG" id="obi:106877689"/>
<feature type="compositionally biased region" description="Low complexity" evidence="4">
    <location>
        <begin position="97"/>
        <end position="108"/>
    </location>
</feature>
<dbReference type="EC" id="2.4.1.-" evidence="3"/>
<organism evidence="5">
    <name type="scientific">Octopus bimaculoides</name>
    <name type="common">California two-spotted octopus</name>
    <dbReference type="NCBI Taxonomy" id="37653"/>
    <lineage>
        <taxon>Eukaryota</taxon>
        <taxon>Metazoa</taxon>
        <taxon>Spiralia</taxon>
        <taxon>Lophotrochozoa</taxon>
        <taxon>Mollusca</taxon>
        <taxon>Cephalopoda</taxon>
        <taxon>Coleoidea</taxon>
        <taxon>Octopodiformes</taxon>
        <taxon>Octopoda</taxon>
        <taxon>Incirrata</taxon>
        <taxon>Octopodidae</taxon>
        <taxon>Octopus</taxon>
    </lineage>
</organism>
<dbReference type="AlphaFoldDB" id="A0A0L8GCQ5"/>
<dbReference type="GO" id="GO:0032580">
    <property type="term" value="C:Golgi cisterna membrane"/>
    <property type="evidence" value="ECO:0007669"/>
    <property type="project" value="UniProtKB-SubCell"/>
</dbReference>
<dbReference type="GO" id="GO:0008107">
    <property type="term" value="F:galactoside 2-alpha-L-fucosyltransferase activity"/>
    <property type="evidence" value="ECO:0007669"/>
    <property type="project" value="InterPro"/>
</dbReference>
<name>A0A0L8GCQ5_OCTBM</name>
<proteinExistence type="inferred from homology"/>
<dbReference type="PANTHER" id="PTHR11927">
    <property type="entry name" value="GALACTOSIDE 2-L-FUCOSYLTRANSFERASE"/>
    <property type="match status" value="1"/>
</dbReference>
<keyword evidence="3" id="KW-1133">Transmembrane helix</keyword>
<comment type="pathway">
    <text evidence="3">Protein modification; protein glycosylation.</text>
</comment>
<comment type="similarity">
    <text evidence="3">Belongs to the glycosyltransferase 11 family.</text>
</comment>
<dbReference type="OMA" id="PLRDWMA"/>
<dbReference type="CDD" id="cd11301">
    <property type="entry name" value="Fut1_Fut2_like"/>
    <property type="match status" value="1"/>
</dbReference>
<dbReference type="EMBL" id="KQ422474">
    <property type="protein sequence ID" value="KOF74811.1"/>
    <property type="molecule type" value="Genomic_DNA"/>
</dbReference>
<keyword evidence="3" id="KW-0812">Transmembrane</keyword>
<comment type="subcellular location">
    <subcellularLocation>
        <location evidence="3">Golgi apparatus</location>
        <location evidence="3">Golgi stack membrane</location>
        <topology evidence="3">Single-pass type II membrane protein</topology>
    </subcellularLocation>
</comment>
<keyword evidence="3" id="KW-0472">Membrane</keyword>
<evidence type="ECO:0000256" key="2">
    <source>
        <dbReference type="ARBA" id="ARBA00022679"/>
    </source>
</evidence>
<protein>
    <recommendedName>
        <fullName evidence="3">L-Fucosyltransferase</fullName>
        <ecNumber evidence="3">2.4.1.-</ecNumber>
    </recommendedName>
</protein>
<gene>
    <name evidence="5" type="ORF">OCBIM_22035616mg</name>
</gene>
<dbReference type="GO" id="GO:0005975">
    <property type="term" value="P:carbohydrate metabolic process"/>
    <property type="evidence" value="ECO:0007669"/>
    <property type="project" value="InterPro"/>
</dbReference>
<keyword evidence="1 3" id="KW-0328">Glycosyltransferase</keyword>
<evidence type="ECO:0000256" key="3">
    <source>
        <dbReference type="RuleBase" id="RU363129"/>
    </source>
</evidence>
<feature type="region of interest" description="Disordered" evidence="4">
    <location>
        <begin position="97"/>
        <end position="116"/>
    </location>
</feature>
<keyword evidence="3" id="KW-0333">Golgi apparatus</keyword>
<dbReference type="UniPathway" id="UPA00378"/>
<accession>A0A0L8GCQ5</accession>
<dbReference type="InterPro" id="IPR002516">
    <property type="entry name" value="Glyco_trans_11"/>
</dbReference>
<dbReference type="Pfam" id="PF01531">
    <property type="entry name" value="Glyco_transf_11"/>
    <property type="match status" value="1"/>
</dbReference>
<evidence type="ECO:0000256" key="1">
    <source>
        <dbReference type="ARBA" id="ARBA00022676"/>
    </source>
</evidence>
<sequence length="392" mass="44381">MIIATTLSVKNYFWFLVLAITINVVGLLMAYIYAVYDAKTYRTKSAFFNGHPAAASAAAVAASAVYSDAPEPSLFGIYNPAEKIAQVVRSVMNFRSAGSSSSSSSSGDDNIDGSDKSEDLYDFRNATYRNTYVTINGPGRLGNKMFQYAALLAVSRHYGYRPFVPSNNVLTEVFKVRHDTLVDISNDDRFGEHKPGEFDTSLFEKLSADKNWTLTGYYQSWKYFTNITKIVKREFTFRDEILKEAFKVLKKFGLGKKTLIGVHIRRGDMLAQKLRGYNVADEHYVNKALNFYRKTVPSPVFLISSDDMNWSRNFIQESYDVNFVGGNSLGVDLAILANCQHSVITSGSYGWWAAWLAGGDTVYFSNYPRRNSWLSSVYNRNDYYPEWWIGME</sequence>
<evidence type="ECO:0000313" key="5">
    <source>
        <dbReference type="EMBL" id="KOF74811.1"/>
    </source>
</evidence>
<evidence type="ECO:0000256" key="4">
    <source>
        <dbReference type="SAM" id="MobiDB-lite"/>
    </source>
</evidence>
<dbReference type="STRING" id="37653.A0A0L8GCQ5"/>
<dbReference type="Gene3D" id="3.40.50.11350">
    <property type="match status" value="1"/>
</dbReference>
<keyword evidence="3" id="KW-0325">Glycoprotein</keyword>
<dbReference type="OrthoDB" id="3226at2759"/>
<keyword evidence="2 3" id="KW-0808">Transferase</keyword>
<reference evidence="5" key="1">
    <citation type="submission" date="2015-07" db="EMBL/GenBank/DDBJ databases">
        <title>MeaNS - Measles Nucleotide Surveillance Program.</title>
        <authorList>
            <person name="Tran T."/>
            <person name="Druce J."/>
        </authorList>
    </citation>
    <scope>NUCLEOTIDE SEQUENCE</scope>
    <source>
        <strain evidence="5">UCB-OBI-ISO-001</strain>
        <tissue evidence="5">Gonad</tissue>
    </source>
</reference>